<evidence type="ECO:0000259" key="8">
    <source>
        <dbReference type="PROSITE" id="PS50405"/>
    </source>
</evidence>
<dbReference type="Pfam" id="PF02798">
    <property type="entry name" value="GST_N"/>
    <property type="match status" value="2"/>
</dbReference>
<feature type="compositionally biased region" description="Low complexity" evidence="6">
    <location>
        <begin position="345"/>
        <end position="354"/>
    </location>
</feature>
<dbReference type="CDD" id="cd03058">
    <property type="entry name" value="GST_N_Tau"/>
    <property type="match status" value="2"/>
</dbReference>
<feature type="domain" description="GST N-terminal" evidence="7">
    <location>
        <begin position="206"/>
        <end position="285"/>
    </location>
</feature>
<keyword evidence="10" id="KW-1185">Reference proteome</keyword>
<dbReference type="InterPro" id="IPR044194">
    <property type="entry name" value="BLISTER"/>
</dbReference>
<feature type="coiled-coil region" evidence="5">
    <location>
        <begin position="799"/>
        <end position="924"/>
    </location>
</feature>
<dbReference type="Pfam" id="PF04422">
    <property type="entry name" value="FrhB_FdhB_N"/>
    <property type="match status" value="1"/>
</dbReference>
<feature type="compositionally biased region" description="Low complexity" evidence="6">
    <location>
        <begin position="530"/>
        <end position="543"/>
    </location>
</feature>
<dbReference type="Gramene" id="evm.model.07.214">
    <property type="protein sequence ID" value="cds.evm.model.07.214"/>
    <property type="gene ID" value="evm.TU.07.214"/>
</dbReference>
<feature type="compositionally biased region" description="Polar residues" evidence="6">
    <location>
        <begin position="924"/>
        <end position="933"/>
    </location>
</feature>
<comment type="catalytic activity">
    <reaction evidence="4">
        <text>RX + glutathione = an S-substituted glutathione + a halide anion + H(+)</text>
        <dbReference type="Rhea" id="RHEA:16437"/>
        <dbReference type="ChEBI" id="CHEBI:15378"/>
        <dbReference type="ChEBI" id="CHEBI:16042"/>
        <dbReference type="ChEBI" id="CHEBI:17792"/>
        <dbReference type="ChEBI" id="CHEBI:57925"/>
        <dbReference type="ChEBI" id="CHEBI:90779"/>
        <dbReference type="EC" id="2.5.1.18"/>
    </reaction>
</comment>
<proteinExistence type="inferred from homology"/>
<dbReference type="SFLD" id="SFLDS00019">
    <property type="entry name" value="Glutathione_Transferase_(cytos"/>
    <property type="match status" value="1"/>
</dbReference>
<dbReference type="SFLD" id="SFLDG01152">
    <property type="entry name" value="Main.3:_Omega-_and_Tau-like"/>
    <property type="match status" value="1"/>
</dbReference>
<dbReference type="InterPro" id="IPR045074">
    <property type="entry name" value="GST_C_Tau"/>
</dbReference>
<dbReference type="InterPro" id="IPR045073">
    <property type="entry name" value="Omega/Tau-like"/>
</dbReference>
<dbReference type="Gene3D" id="1.20.1050.10">
    <property type="match status" value="2"/>
</dbReference>
<feature type="coiled-coil region" evidence="5">
    <location>
        <begin position="992"/>
        <end position="1047"/>
    </location>
</feature>
<protein>
    <recommendedName>
        <fullName evidence="1">glutathione transferase</fullName>
        <ecNumber evidence="1">2.5.1.18</ecNumber>
    </recommendedName>
</protein>
<feature type="compositionally biased region" description="Polar residues" evidence="6">
    <location>
        <begin position="372"/>
        <end position="386"/>
    </location>
</feature>
<feature type="compositionally biased region" description="Basic and acidic residues" evidence="6">
    <location>
        <begin position="362"/>
        <end position="371"/>
    </location>
</feature>
<dbReference type="InterPro" id="IPR007525">
    <property type="entry name" value="FrhB_FdhB_C"/>
</dbReference>
<dbReference type="InterPro" id="IPR036249">
    <property type="entry name" value="Thioredoxin-like_sf"/>
</dbReference>
<dbReference type="SFLD" id="SFLDG00358">
    <property type="entry name" value="Main_(cytGST)"/>
    <property type="match status" value="1"/>
</dbReference>
<feature type="compositionally biased region" description="Polar residues" evidence="6">
    <location>
        <begin position="544"/>
        <end position="556"/>
    </location>
</feature>
<evidence type="ECO:0000256" key="4">
    <source>
        <dbReference type="ARBA" id="ARBA00047960"/>
    </source>
</evidence>
<dbReference type="GO" id="GO:0004364">
    <property type="term" value="F:glutathione transferase activity"/>
    <property type="evidence" value="ECO:0007669"/>
    <property type="project" value="UniProtKB-EC"/>
</dbReference>
<organism evidence="9 10">
    <name type="scientific">Cannabis sativa</name>
    <name type="common">Hemp</name>
    <name type="synonym">Marijuana</name>
    <dbReference type="NCBI Taxonomy" id="3483"/>
    <lineage>
        <taxon>Eukaryota</taxon>
        <taxon>Viridiplantae</taxon>
        <taxon>Streptophyta</taxon>
        <taxon>Embryophyta</taxon>
        <taxon>Tracheophyta</taxon>
        <taxon>Spermatophyta</taxon>
        <taxon>Magnoliopsida</taxon>
        <taxon>eudicotyledons</taxon>
        <taxon>Gunneridae</taxon>
        <taxon>Pentapetalae</taxon>
        <taxon>rosids</taxon>
        <taxon>fabids</taxon>
        <taxon>Rosales</taxon>
        <taxon>Cannabaceae</taxon>
        <taxon>Cannabis</taxon>
    </lineage>
</organism>
<dbReference type="Pfam" id="PF00043">
    <property type="entry name" value="GST_C"/>
    <property type="match status" value="1"/>
</dbReference>
<dbReference type="InterPro" id="IPR007516">
    <property type="entry name" value="Co_F420_Hydgase/DH_bsu_N"/>
</dbReference>
<dbReference type="InterPro" id="IPR004046">
    <property type="entry name" value="GST_C"/>
</dbReference>
<feature type="region of interest" description="Disordered" evidence="6">
    <location>
        <begin position="439"/>
        <end position="501"/>
    </location>
</feature>
<feature type="region of interest" description="Disordered" evidence="6">
    <location>
        <begin position="530"/>
        <end position="556"/>
    </location>
</feature>
<dbReference type="EMBL" id="UZAU01000632">
    <property type="status" value="NOT_ANNOTATED_CDS"/>
    <property type="molecule type" value="Genomic_DNA"/>
</dbReference>
<feature type="compositionally biased region" description="Polar residues" evidence="6">
    <location>
        <begin position="485"/>
        <end position="501"/>
    </location>
</feature>
<dbReference type="GO" id="GO:0006749">
    <property type="term" value="P:glutathione metabolic process"/>
    <property type="evidence" value="ECO:0007669"/>
    <property type="project" value="InterPro"/>
</dbReference>
<evidence type="ECO:0000256" key="1">
    <source>
        <dbReference type="ARBA" id="ARBA00012452"/>
    </source>
</evidence>
<accession>A0A803Q4C9</accession>
<feature type="domain" description="GST C-terminal" evidence="8">
    <location>
        <begin position="88"/>
        <end position="213"/>
    </location>
</feature>
<dbReference type="InterPro" id="IPR004045">
    <property type="entry name" value="Glutathione_S-Trfase_N"/>
</dbReference>
<feature type="domain" description="GST N-terminal" evidence="7">
    <location>
        <begin position="3"/>
        <end position="82"/>
    </location>
</feature>
<dbReference type="PANTHER" id="PTHR47490">
    <property type="entry name" value="PROTEIN BLISTER"/>
    <property type="match status" value="1"/>
</dbReference>
<feature type="region of interest" description="Disordered" evidence="6">
    <location>
        <begin position="631"/>
        <end position="654"/>
    </location>
</feature>
<feature type="region of interest" description="Disordered" evidence="6">
    <location>
        <begin position="924"/>
        <end position="963"/>
    </location>
</feature>
<dbReference type="CDD" id="cd03185">
    <property type="entry name" value="GST_C_Tau"/>
    <property type="match status" value="1"/>
</dbReference>
<reference evidence="9" key="1">
    <citation type="submission" date="2018-11" db="EMBL/GenBank/DDBJ databases">
        <authorList>
            <person name="Grassa J C."/>
        </authorList>
    </citation>
    <scope>NUCLEOTIDE SEQUENCE [LARGE SCALE GENOMIC DNA]</scope>
</reference>
<dbReference type="Gene3D" id="3.40.30.10">
    <property type="entry name" value="Glutaredoxin"/>
    <property type="match status" value="2"/>
</dbReference>
<dbReference type="InterPro" id="IPR040079">
    <property type="entry name" value="Glutathione_S-Trfase"/>
</dbReference>
<dbReference type="Proteomes" id="UP000596661">
    <property type="component" value="Chromosome 7"/>
</dbReference>
<evidence type="ECO:0000256" key="2">
    <source>
        <dbReference type="ARBA" id="ARBA00022679"/>
    </source>
</evidence>
<comment type="similarity">
    <text evidence="3">Belongs to the GST superfamily. Tau family.</text>
</comment>
<evidence type="ECO:0000256" key="6">
    <source>
        <dbReference type="SAM" id="MobiDB-lite"/>
    </source>
</evidence>
<dbReference type="PROSITE" id="PS50404">
    <property type="entry name" value="GST_NTER"/>
    <property type="match status" value="2"/>
</dbReference>
<dbReference type="GO" id="GO:0040008">
    <property type="term" value="P:regulation of growth"/>
    <property type="evidence" value="ECO:0007669"/>
    <property type="project" value="InterPro"/>
</dbReference>
<dbReference type="InterPro" id="IPR036282">
    <property type="entry name" value="Glutathione-S-Trfase_C_sf"/>
</dbReference>
<dbReference type="EC" id="2.5.1.18" evidence="1"/>
<dbReference type="Gene3D" id="1.10.287.1490">
    <property type="match status" value="1"/>
</dbReference>
<keyword evidence="2" id="KW-0808">Transferase</keyword>
<sequence length="1548" mass="174533">MDENVKLHGHWDSPFSCRVIWALKLKGIPYQYIEEDLQTKSELLLKYNPIHKKVPVLVHGGKPICESMIIIQYIDDTWPHIRPLLPKDPYQRALARFWITFSDDKVSLIWKVFTTSGEEQEKWKKECLEMLRTIEDEALMMNNEKYFLGEEIGIVDICFGWLTHWFEVIEEVCGLRLLEAQTFPKLHSWIQNFKQHHSINQTLPHYDQMVIYFKGLRESVRVIWALKLKGVKYEYIEEDIPNKSQLLLQYNPIHKKVPVLVHGDKPISESLVILEYIEETWPQKPLLPKDPYERALARFWVKFIDDKVLTNSVSSSSKKQGHLEAGKRRLEEFRKKKAAERAKKTSSTSQNQKSELNLNEKQPLETEHERATYSSGAGTSDGHGNTVTETASVVLNHNENLIDSFQKSEQVSLNASHSNQFLSNDYSSLSLDQTLKHTSNEESKRYGDLGFGGPLDVDQSHGKKGNSNDLENYTGGLVRFPYGTPGQSIPLHSQGSQGFESSISQLGFHQSEESHSKEKLSEDYAISNTGSSRVSVSSQNSIGTVQQSEPSNVVGSKSSSLYEDLIRPTTNRAEFGHNMFDSGTFRDTLFPKSGKENISSSVIGLSGMDNGAGQTFGASFQSDFRSSPNHVPLYPVTNEASSRRSRPSFLDNLNFPRASSGTHLEQDEHIKDSFNSNSLKSKSMDTLESSPFDKPSIYSESLGQLSKLDSHSNSYAFESSMSSVSDSIVSDLPKPSVYENGMERKHDFYLPKQNEDFTALEQHIEDLTQEKFSLQRALDSSRTLAESLASENSSLTDTYNQQRGVVDQLKSDMEKLQEEIKAQLMELEAVRNEYTNAQLECNAADERSKLLASEVISLEEKALRLRSSELKLERQLENSQAEISSYKKKLSTIERDRMDLQSTIEALQEEKKLLQSKLRKASTSGKSVDITQSTHKKDESTSTEDLENENTNTNTSGPEVQDTPFIGIDASSSSMLPDNNYSNIPSDQMRMIQNINALIAELAMEKEELVQTLLSESSQCSQLKELNYELTRKLEAQTQRLEFLTARSMANENIPARQPNSQDVRENIQYADEGDEFVLFVLGGRESVGMDYEAVSGRTVETKNQQAHLSVKVNGKPNSVKLRDDWRQRSKPIPSGGTYPAKDHCSRCGLCDTYYIAHVKDACAFLGDGMSRIESLEPIVHGRGRNMDSLDETYFGVYHELLYARKTKPVEGAQWTGIVTTIAIEMLKSGMVEAVICVQSDPDDRFTPRPVLARTPEEVLAAKGVKPTLSPNLNTLALVEAANVKRLLFCGVGCQVQALRAVEHHLNLEKLYVLGTNCVDNGTRQGLDKFLKAASSEPETVLHYEFMQDYKVHLKHLDGHIEEVPYFCLPANDLVDVIAPSCYSCFDYTNALADLVVGYMGVPKYSGISMTQHPQYVTVRNERGKEMLGLVEKYLEITPTISSGQRQPFVVETVKADDNAKLGRGPSQPAPKFVGNLIAFLLNLIGPKGLEFARYSLDYHTIRNHLHVNRFWGKQRADRHTPSYAKRIVDMYNKKGEINQMISESIES</sequence>
<feature type="region of interest" description="Disordered" evidence="6">
    <location>
        <begin position="335"/>
        <end position="386"/>
    </location>
</feature>
<dbReference type="PROSITE" id="PS50405">
    <property type="entry name" value="GST_CTER"/>
    <property type="match status" value="1"/>
</dbReference>
<dbReference type="SUPFAM" id="SSF47616">
    <property type="entry name" value="GST C-terminal domain-like"/>
    <property type="match status" value="1"/>
</dbReference>
<dbReference type="FunFam" id="1.20.1050.10:FF:000012">
    <property type="entry name" value="Tau class glutathione S-transferase"/>
    <property type="match status" value="1"/>
</dbReference>
<reference evidence="9" key="2">
    <citation type="submission" date="2021-03" db="UniProtKB">
        <authorList>
            <consortium name="EnsemblPlants"/>
        </authorList>
    </citation>
    <scope>IDENTIFICATION</scope>
</reference>
<dbReference type="PANTHER" id="PTHR47490:SF2">
    <property type="entry name" value="PROTEIN BLISTER"/>
    <property type="match status" value="1"/>
</dbReference>
<keyword evidence="5" id="KW-0175">Coiled coil</keyword>
<evidence type="ECO:0000313" key="10">
    <source>
        <dbReference type="Proteomes" id="UP000596661"/>
    </source>
</evidence>
<dbReference type="InterPro" id="IPR010987">
    <property type="entry name" value="Glutathione-S-Trfase_C-like"/>
</dbReference>
<evidence type="ECO:0000259" key="7">
    <source>
        <dbReference type="PROSITE" id="PS50404"/>
    </source>
</evidence>
<dbReference type="Pfam" id="PF04432">
    <property type="entry name" value="FrhB_FdhB_C"/>
    <property type="match status" value="1"/>
</dbReference>
<dbReference type="EnsemblPlants" id="evm.model.07.214">
    <property type="protein sequence ID" value="cds.evm.model.07.214"/>
    <property type="gene ID" value="evm.TU.07.214"/>
</dbReference>
<name>A0A803Q4C9_CANSA</name>
<evidence type="ECO:0000313" key="9">
    <source>
        <dbReference type="EnsemblPlants" id="cds.evm.model.07.214"/>
    </source>
</evidence>
<dbReference type="SUPFAM" id="SSF52833">
    <property type="entry name" value="Thioredoxin-like"/>
    <property type="match status" value="2"/>
</dbReference>
<evidence type="ECO:0000256" key="3">
    <source>
        <dbReference type="ARBA" id="ARBA00025743"/>
    </source>
</evidence>
<dbReference type="OMA" id="DSIFRQD"/>
<evidence type="ECO:0000256" key="5">
    <source>
        <dbReference type="SAM" id="Coils"/>
    </source>
</evidence>
<dbReference type="FunFam" id="3.40.30.10:FF:000044">
    <property type="entry name" value="Glutathione S-transferase GSTU6"/>
    <property type="match status" value="1"/>
</dbReference>